<dbReference type="PANTHER" id="PTHR46313:SF3">
    <property type="entry name" value="PROLYCOPENE ISOMERASE, CHLOROPLASTIC"/>
    <property type="match status" value="1"/>
</dbReference>
<sequence length="712" mass="75532">MKTFLTVKLVLVPFALFWALLALHQVGWAIGVGLALSLAGNAWRLWRRELFVLEAGGLALFLGLGGVWLAVPAVAAANALWLSFAGLSAISIVSLLARRPWTSDYSRAVHQDNAGTPQFFVVNAAITGLWAVLFAAIAACRYVGAPSELITAIVTVGALISIFGPKLAIRVVLQRLAASGETHRWPTPSFAEDDSADCDVAVIGAGIGGLTAAALLAEAGLKVKVFDQHVVAGGYCHSYLRKAHHLNKPVLYRFDAGPHDFSGVQPGGPFATLLRRLGVADRIVWERVTQSFHTAAGAIDVPVDWRDYVRVLGERFPASAAGIRSLFEEIKAIFDDMFSTAGNRGGIPGPPATIDELLAFPRAHPHAYRWMNRPFAELVAAHVQDPAVVAVIDGLAGYIGDGSEPPSCARMVPIFGYYFHGGYYPRGGSGVVADALVEAITARGGEVRLKTAVKQIVVDNGRAAGVVLANGETVRARAVVSNADLKRTLLELVPPEALPRGVRDDLAAAAPANSCFSVHLGVDFVPDLGPSTHLHAPMKLGIAMMSKCDASAAPPGHAILSLIALVPHDEARSWFPHEGGGNDWKEWRRSADYVRRKEEFGDRMIAAAETAIPGLSQHIVYRTDASPVTYARYDWASFGSIYGMSRAGQLKGSKTALRNLVIAGGGNIGAGVEAVVISGANAAETLVPGLLARARPVVSEPATATRRELTPA</sequence>
<dbReference type="InterPro" id="IPR002937">
    <property type="entry name" value="Amino_oxidase"/>
</dbReference>
<dbReference type="GO" id="GO:0016116">
    <property type="term" value="P:carotenoid metabolic process"/>
    <property type="evidence" value="ECO:0007669"/>
    <property type="project" value="InterPro"/>
</dbReference>
<keyword evidence="1" id="KW-0472">Membrane</keyword>
<evidence type="ECO:0000259" key="2">
    <source>
        <dbReference type="Pfam" id="PF01593"/>
    </source>
</evidence>
<feature type="transmembrane region" description="Helical" evidence="1">
    <location>
        <begin position="150"/>
        <end position="169"/>
    </location>
</feature>
<proteinExistence type="predicted"/>
<keyword evidence="1" id="KW-0812">Transmembrane</keyword>
<dbReference type="Pfam" id="PF01593">
    <property type="entry name" value="Amino_oxidase"/>
    <property type="match status" value="1"/>
</dbReference>
<feature type="transmembrane region" description="Helical" evidence="1">
    <location>
        <begin position="119"/>
        <end position="144"/>
    </location>
</feature>
<evidence type="ECO:0000313" key="3">
    <source>
        <dbReference type="EMBL" id="MBI5132821.1"/>
    </source>
</evidence>
<evidence type="ECO:0000313" key="4">
    <source>
        <dbReference type="Proteomes" id="UP000782519"/>
    </source>
</evidence>
<evidence type="ECO:0000256" key="1">
    <source>
        <dbReference type="SAM" id="Phobius"/>
    </source>
</evidence>
<reference evidence="3" key="1">
    <citation type="submission" date="2020-07" db="EMBL/GenBank/DDBJ databases">
        <title>Huge and variable diversity of episymbiotic CPR bacteria and DPANN archaea in groundwater ecosystems.</title>
        <authorList>
            <person name="He C.Y."/>
            <person name="Keren R."/>
            <person name="Whittaker M."/>
            <person name="Farag I.F."/>
            <person name="Doudna J."/>
            <person name="Cate J.H.D."/>
            <person name="Banfield J.F."/>
        </authorList>
    </citation>
    <scope>NUCLEOTIDE SEQUENCE</scope>
    <source>
        <strain evidence="3">NC_groundwater_1818_Pr3_B-0.1um_66_35</strain>
    </source>
</reference>
<dbReference type="EMBL" id="JACRJB010000071">
    <property type="protein sequence ID" value="MBI5132821.1"/>
    <property type="molecule type" value="Genomic_DNA"/>
</dbReference>
<keyword evidence="1" id="KW-1133">Transmembrane helix</keyword>
<dbReference type="PRINTS" id="PR00419">
    <property type="entry name" value="ADXRDTASE"/>
</dbReference>
<dbReference type="InterPro" id="IPR045892">
    <property type="entry name" value="CrtISO-like"/>
</dbReference>
<accession>A0A933S1Q9</accession>
<dbReference type="GO" id="GO:0016491">
    <property type="term" value="F:oxidoreductase activity"/>
    <property type="evidence" value="ECO:0007669"/>
    <property type="project" value="InterPro"/>
</dbReference>
<dbReference type="AlphaFoldDB" id="A0A933S1Q9"/>
<dbReference type="PANTHER" id="PTHR46313">
    <property type="match status" value="1"/>
</dbReference>
<comment type="caution">
    <text evidence="3">The sequence shown here is derived from an EMBL/GenBank/DDBJ whole genome shotgun (WGS) entry which is preliminary data.</text>
</comment>
<feature type="transmembrane region" description="Helical" evidence="1">
    <location>
        <begin position="50"/>
        <end position="71"/>
    </location>
</feature>
<protein>
    <submittedName>
        <fullName evidence="3">NAD(P)/FAD-dependent oxidoreductase</fullName>
    </submittedName>
</protein>
<organism evidence="3 4">
    <name type="scientific">Rhodopseudomonas palustris</name>
    <dbReference type="NCBI Taxonomy" id="1076"/>
    <lineage>
        <taxon>Bacteria</taxon>
        <taxon>Pseudomonadati</taxon>
        <taxon>Pseudomonadota</taxon>
        <taxon>Alphaproteobacteria</taxon>
        <taxon>Hyphomicrobiales</taxon>
        <taxon>Nitrobacteraceae</taxon>
        <taxon>Rhodopseudomonas</taxon>
    </lineage>
</organism>
<feature type="transmembrane region" description="Helical" evidence="1">
    <location>
        <begin position="77"/>
        <end position="98"/>
    </location>
</feature>
<feature type="domain" description="Amine oxidase" evidence="2">
    <location>
        <begin position="207"/>
        <end position="685"/>
    </location>
</feature>
<gene>
    <name evidence="3" type="ORF">HZA66_25565</name>
</gene>
<dbReference type="SUPFAM" id="SSF51905">
    <property type="entry name" value="FAD/NAD(P)-binding domain"/>
    <property type="match status" value="1"/>
</dbReference>
<dbReference type="Gene3D" id="3.50.50.60">
    <property type="entry name" value="FAD/NAD(P)-binding domain"/>
    <property type="match status" value="2"/>
</dbReference>
<name>A0A933S1Q9_RHOPL</name>
<dbReference type="Proteomes" id="UP000782519">
    <property type="component" value="Unassembled WGS sequence"/>
</dbReference>
<dbReference type="InterPro" id="IPR036188">
    <property type="entry name" value="FAD/NAD-bd_sf"/>
</dbReference>
<feature type="transmembrane region" description="Helical" evidence="1">
    <location>
        <begin position="15"/>
        <end position="38"/>
    </location>
</feature>